<accession>A0A1A8L927</accession>
<feature type="non-terminal residue" evidence="2">
    <location>
        <position position="70"/>
    </location>
</feature>
<protein>
    <submittedName>
        <fullName evidence="2">Uncharacterized protein</fullName>
    </submittedName>
</protein>
<proteinExistence type="predicted"/>
<feature type="compositionally biased region" description="Polar residues" evidence="1">
    <location>
        <begin position="8"/>
        <end position="27"/>
    </location>
</feature>
<evidence type="ECO:0000313" key="2">
    <source>
        <dbReference type="EMBL" id="SBR41122.1"/>
    </source>
</evidence>
<organism evidence="2">
    <name type="scientific">Nothobranchius pienaari</name>
    <dbReference type="NCBI Taxonomy" id="704102"/>
    <lineage>
        <taxon>Eukaryota</taxon>
        <taxon>Metazoa</taxon>
        <taxon>Chordata</taxon>
        <taxon>Craniata</taxon>
        <taxon>Vertebrata</taxon>
        <taxon>Euteleostomi</taxon>
        <taxon>Actinopterygii</taxon>
        <taxon>Neopterygii</taxon>
        <taxon>Teleostei</taxon>
        <taxon>Neoteleostei</taxon>
        <taxon>Acanthomorphata</taxon>
        <taxon>Ovalentaria</taxon>
        <taxon>Atherinomorphae</taxon>
        <taxon>Cyprinodontiformes</taxon>
        <taxon>Nothobranchiidae</taxon>
        <taxon>Nothobranchius</taxon>
    </lineage>
</organism>
<feature type="non-terminal residue" evidence="2">
    <location>
        <position position="1"/>
    </location>
</feature>
<evidence type="ECO:0000256" key="1">
    <source>
        <dbReference type="SAM" id="MobiDB-lite"/>
    </source>
</evidence>
<dbReference type="AlphaFoldDB" id="A0A1A8L927"/>
<gene>
    <name evidence="2" type="primary">Nfu_g_1_006312</name>
</gene>
<reference evidence="2" key="1">
    <citation type="submission" date="2016-05" db="EMBL/GenBank/DDBJ databases">
        <authorList>
            <person name="Lavstsen T."/>
            <person name="Jespersen J.S."/>
        </authorList>
    </citation>
    <scope>NUCLEOTIDE SEQUENCE</scope>
    <source>
        <tissue evidence="2">Brain</tissue>
    </source>
</reference>
<feature type="region of interest" description="Disordered" evidence="1">
    <location>
        <begin position="1"/>
        <end position="31"/>
    </location>
</feature>
<dbReference type="EMBL" id="HAEF01003740">
    <property type="protein sequence ID" value="SBR41122.1"/>
    <property type="molecule type" value="Transcribed_RNA"/>
</dbReference>
<sequence>RPPGPGQRTRSSTVRQLQSHPEKSNTVACRRKPNVSVKLRQAESHELFPAEEFRIFIMSQSRRTGLISPS</sequence>
<name>A0A1A8L927_9TELE</name>
<reference evidence="2" key="2">
    <citation type="submission" date="2016-06" db="EMBL/GenBank/DDBJ databases">
        <title>The genome of a short-lived fish provides insights into sex chromosome evolution and the genetic control of aging.</title>
        <authorList>
            <person name="Reichwald K."/>
            <person name="Felder M."/>
            <person name="Petzold A."/>
            <person name="Koch P."/>
            <person name="Groth M."/>
            <person name="Platzer M."/>
        </authorList>
    </citation>
    <scope>NUCLEOTIDE SEQUENCE</scope>
    <source>
        <tissue evidence="2">Brain</tissue>
    </source>
</reference>